<evidence type="ECO:0000313" key="2">
    <source>
        <dbReference type="EMBL" id="KAG0490526.1"/>
    </source>
</evidence>
<accession>A0A835VBT5</accession>
<dbReference type="EMBL" id="JADCNM010000003">
    <property type="protein sequence ID" value="KAG0490526.1"/>
    <property type="molecule type" value="Genomic_DNA"/>
</dbReference>
<dbReference type="Proteomes" id="UP000636800">
    <property type="component" value="Chromosome 3"/>
</dbReference>
<dbReference type="EMBL" id="JADCNL010000003">
    <property type="protein sequence ID" value="KAG0488766.1"/>
    <property type="molecule type" value="Genomic_DNA"/>
</dbReference>
<keyword evidence="3" id="KW-1185">Reference proteome</keyword>
<name>A0A835VBT5_VANPL</name>
<reference evidence="3 4" key="1">
    <citation type="journal article" date="2020" name="Nat. Food">
        <title>A phased Vanilla planifolia genome enables genetic improvement of flavour and production.</title>
        <authorList>
            <person name="Hasing T."/>
            <person name="Tang H."/>
            <person name="Brym M."/>
            <person name="Khazi F."/>
            <person name="Huang T."/>
            <person name="Chambers A.H."/>
        </authorList>
    </citation>
    <scope>NUCLEOTIDE SEQUENCE [LARGE SCALE GENOMIC DNA]</scope>
    <source>
        <tissue evidence="2">Leaf</tissue>
    </source>
</reference>
<evidence type="ECO:0000313" key="4">
    <source>
        <dbReference type="Proteomes" id="UP000639772"/>
    </source>
</evidence>
<protein>
    <submittedName>
        <fullName evidence="2">Uncharacterized protein</fullName>
    </submittedName>
</protein>
<organism evidence="2 4">
    <name type="scientific">Vanilla planifolia</name>
    <name type="common">Vanilla</name>
    <dbReference type="NCBI Taxonomy" id="51239"/>
    <lineage>
        <taxon>Eukaryota</taxon>
        <taxon>Viridiplantae</taxon>
        <taxon>Streptophyta</taxon>
        <taxon>Embryophyta</taxon>
        <taxon>Tracheophyta</taxon>
        <taxon>Spermatophyta</taxon>
        <taxon>Magnoliopsida</taxon>
        <taxon>Liliopsida</taxon>
        <taxon>Asparagales</taxon>
        <taxon>Orchidaceae</taxon>
        <taxon>Vanilloideae</taxon>
        <taxon>Vanilleae</taxon>
        <taxon>Vanilla</taxon>
    </lineage>
</organism>
<dbReference type="Proteomes" id="UP000639772">
    <property type="component" value="Chromosome 3"/>
</dbReference>
<dbReference type="AlphaFoldDB" id="A0A835VBT5"/>
<comment type="caution">
    <text evidence="2">The sequence shown here is derived from an EMBL/GenBank/DDBJ whole genome shotgun (WGS) entry which is preliminary data.</text>
</comment>
<evidence type="ECO:0000313" key="1">
    <source>
        <dbReference type="EMBL" id="KAG0488766.1"/>
    </source>
</evidence>
<sequence>MAMATTSSYMYHWRSSAFALRPPLPISAFQPKARISAASPPSHSSSYPPHSPLLLLKSRRVSTANVEQAGSLVFDIEKEIVYLDSLRSRLRETSTLREKLRVLDAEARVKRFLLFYWPGHPRWI</sequence>
<evidence type="ECO:0000313" key="3">
    <source>
        <dbReference type="Proteomes" id="UP000636800"/>
    </source>
</evidence>
<proteinExistence type="predicted"/>
<gene>
    <name evidence="2" type="ORF">HPP92_007389</name>
    <name evidence="1" type="ORF">HPP92_007577</name>
</gene>